<evidence type="ECO:0000313" key="1">
    <source>
        <dbReference type="Proteomes" id="UP000095283"/>
    </source>
</evidence>
<organism evidence="1 2">
    <name type="scientific">Heterorhabditis bacteriophora</name>
    <name type="common">Entomopathogenic nematode worm</name>
    <dbReference type="NCBI Taxonomy" id="37862"/>
    <lineage>
        <taxon>Eukaryota</taxon>
        <taxon>Metazoa</taxon>
        <taxon>Ecdysozoa</taxon>
        <taxon>Nematoda</taxon>
        <taxon>Chromadorea</taxon>
        <taxon>Rhabditida</taxon>
        <taxon>Rhabditina</taxon>
        <taxon>Rhabditomorpha</taxon>
        <taxon>Strongyloidea</taxon>
        <taxon>Heterorhabditidae</taxon>
        <taxon>Heterorhabditis</taxon>
    </lineage>
</organism>
<sequence>MDNKPFSDLWVPPYNQPMPSDRPFVVQESSRPSVVQPTNLAFDHIDPSQMPPHPSFFSQFPFASGRIFFISLSKFSVVYISKVSAVTSSVLGVVKDGPKLEAN</sequence>
<dbReference type="AlphaFoldDB" id="A0A1I7X3Z8"/>
<proteinExistence type="predicted"/>
<accession>A0A1I7X3Z8</accession>
<reference evidence="2" key="1">
    <citation type="submission" date="2016-11" db="UniProtKB">
        <authorList>
            <consortium name="WormBaseParasite"/>
        </authorList>
    </citation>
    <scope>IDENTIFICATION</scope>
</reference>
<dbReference type="WBParaSite" id="Hba_12146">
    <property type="protein sequence ID" value="Hba_12146"/>
    <property type="gene ID" value="Hba_12146"/>
</dbReference>
<dbReference type="Proteomes" id="UP000095283">
    <property type="component" value="Unplaced"/>
</dbReference>
<evidence type="ECO:0000313" key="2">
    <source>
        <dbReference type="WBParaSite" id="Hba_12146"/>
    </source>
</evidence>
<keyword evidence="1" id="KW-1185">Reference proteome</keyword>
<name>A0A1I7X3Z8_HETBA</name>
<protein>
    <submittedName>
        <fullName evidence="2">Ovule protein</fullName>
    </submittedName>
</protein>